<dbReference type="AlphaFoldDB" id="A0A5H6XXE7"/>
<dbReference type="EMBL" id="DAASTI010000002">
    <property type="protein sequence ID" value="HAE6939057.1"/>
    <property type="molecule type" value="Genomic_DNA"/>
</dbReference>
<feature type="chain" id="PRO_5036142557" description="Fimbrial protein" evidence="1">
    <location>
        <begin position="22"/>
        <end position="337"/>
    </location>
</feature>
<keyword evidence="1" id="KW-0732">Signal</keyword>
<sequence length="337" mass="36306">MINKLFVILLLAFTFSFQVNAVCGVRITQGIPEVTSRKVSGWVVPADVDLSRPGTVYVLNAGGYLGPLISGMHSVSYNAYYLPGWVRILSNSGPFSMTIKQAAWDSVNGISHETARLNAAVSAPWIVLGTNLQEIKVPIDERFAGKEIGYGLVVNASMTTGMYLKIDDGMCHPSVPVGTQYTFVVTPLVSTGKPPEIRDADGNVLWRASVANANIPFYDSIGQLYYNEVADVRVDISPTSLDFGNVLFDEAKSLPLNIITTSNAVNTKIDLKYEFIDDLGEAVLKVNASGTDGLSDTITSSAVKNGSVTLTRNISITNKNHTAGLYKGYLRVTASIP</sequence>
<dbReference type="EMBL" id="DAAMGI010000026">
    <property type="protein sequence ID" value="HAC6548795.1"/>
    <property type="molecule type" value="Genomic_DNA"/>
</dbReference>
<evidence type="ECO:0000313" key="3">
    <source>
        <dbReference type="EMBL" id="HAC6548795.1"/>
    </source>
</evidence>
<evidence type="ECO:0008006" key="5">
    <source>
        <dbReference type="Google" id="ProtNLM"/>
    </source>
</evidence>
<comment type="caution">
    <text evidence="3">The sequence shown here is derived from an EMBL/GenBank/DDBJ whole genome shotgun (WGS) entry which is preliminary data.</text>
</comment>
<proteinExistence type="predicted"/>
<dbReference type="EMBL" id="AAHVPR010000071">
    <property type="protein sequence ID" value="ECA8232759.1"/>
    <property type="molecule type" value="Genomic_DNA"/>
</dbReference>
<reference evidence="3" key="1">
    <citation type="journal article" date="2018" name="Genome Biol.">
        <title>SKESA: strategic k-mer extension for scrupulous assemblies.</title>
        <authorList>
            <person name="Souvorov A."/>
            <person name="Agarwala R."/>
            <person name="Lipman D.J."/>
        </authorList>
    </citation>
    <scope>NUCLEOTIDE SEQUENCE</scope>
    <source>
        <strain evidence="3">IVB 588/24</strain>
    </source>
</reference>
<protein>
    <recommendedName>
        <fullName evidence="5">Fimbrial protein</fullName>
    </recommendedName>
</protein>
<dbReference type="RefSeq" id="WP_149028324.1">
    <property type="nucleotide sequence ID" value="NZ_JAFDUN010000025.1"/>
</dbReference>
<evidence type="ECO:0000256" key="1">
    <source>
        <dbReference type="SAM" id="SignalP"/>
    </source>
</evidence>
<name>A0A5H6XXE7_SALET</name>
<accession>A0A5H6XXE7</accession>
<evidence type="ECO:0000313" key="2">
    <source>
        <dbReference type="EMBL" id="ECA8232759.1"/>
    </source>
</evidence>
<reference evidence="2" key="3">
    <citation type="submission" date="2019-01" db="EMBL/GenBank/DDBJ databases">
        <authorList>
            <consortium name="GenomeTrakr network: Whole genome sequencing for foodborne pathogen traceback"/>
        </authorList>
    </citation>
    <scope>NUCLEOTIDE SEQUENCE</scope>
    <source>
        <strain evidence="2">AUSMDU00022896</strain>
    </source>
</reference>
<gene>
    <name evidence="2" type="ORF">EQK47_23040</name>
    <name evidence="3" type="ORF">G0B22_21330</name>
    <name evidence="4" type="ORF">GNB72_000762</name>
</gene>
<evidence type="ECO:0000313" key="4">
    <source>
        <dbReference type="EMBL" id="HAE6939057.1"/>
    </source>
</evidence>
<reference evidence="3" key="2">
    <citation type="submission" date="2018-07" db="EMBL/GenBank/DDBJ databases">
        <authorList>
            <consortium name="NCBI Pathogen Detection Project"/>
        </authorList>
    </citation>
    <scope>NUCLEOTIDE SEQUENCE</scope>
    <source>
        <strain evidence="3">IVB 588/24</strain>
    </source>
</reference>
<feature type="signal peptide" evidence="1">
    <location>
        <begin position="1"/>
        <end position="21"/>
    </location>
</feature>
<organism evidence="3">
    <name type="scientific">Salmonella enterica subsp. enterica serovar Heidelberg</name>
    <dbReference type="NCBI Taxonomy" id="611"/>
    <lineage>
        <taxon>Bacteria</taxon>
        <taxon>Pseudomonadati</taxon>
        <taxon>Pseudomonadota</taxon>
        <taxon>Gammaproteobacteria</taxon>
        <taxon>Enterobacterales</taxon>
        <taxon>Enterobacteriaceae</taxon>
        <taxon>Salmonella</taxon>
    </lineage>
</organism>